<evidence type="ECO:0000313" key="2">
    <source>
        <dbReference type="Proteomes" id="UP000001812"/>
    </source>
</evidence>
<name>A0A0E1VUM6_BURPE</name>
<reference evidence="2" key="1">
    <citation type="submission" date="2007-08" db="EMBL/GenBank/DDBJ databases">
        <title>Annotation of Burkholderia pseudomallei 1710a.</title>
        <authorList>
            <person name="Harkins D.M."/>
            <person name="DeShazer D."/>
            <person name="Woods D.E."/>
            <person name="Brinkac L.M."/>
            <person name="Brown K.A."/>
            <person name="Hung G.C."/>
            <person name="Tuanyok A."/>
            <person name="Zhang B."/>
            <person name="Nierman W.C."/>
        </authorList>
    </citation>
    <scope>NUCLEOTIDE SEQUENCE [LARGE SCALE GENOMIC DNA]</scope>
    <source>
        <strain evidence="2">1710a</strain>
    </source>
</reference>
<evidence type="ECO:0000313" key="1">
    <source>
        <dbReference type="EMBL" id="EET03696.1"/>
    </source>
</evidence>
<protein>
    <submittedName>
        <fullName evidence="1">Uncharacterized protein</fullName>
    </submittedName>
</protein>
<dbReference type="Proteomes" id="UP000001812">
    <property type="component" value="Chromosome II"/>
</dbReference>
<sequence length="47" mass="5490">MNYLLVRGFCRIAFRQIYRRDRSGQSGEKALFKSCFNGVAVRYDLPS</sequence>
<accession>A0A0E1VUM6</accession>
<dbReference type="AlphaFoldDB" id="A0A0E1VUM6"/>
<dbReference type="EMBL" id="CM000833">
    <property type="protein sequence ID" value="EET03696.1"/>
    <property type="molecule type" value="Genomic_DNA"/>
</dbReference>
<reference evidence="1 2" key="2">
    <citation type="submission" date="2009-05" db="EMBL/GenBank/DDBJ databases">
        <authorList>
            <person name="Harkins D.M."/>
            <person name="DeShazer D."/>
            <person name="Woods D.E."/>
            <person name="Brinkac L.M."/>
            <person name="Brown K.A."/>
            <person name="Hung G.C."/>
            <person name="Tuanyok A."/>
            <person name="Zhang B."/>
            <person name="Nierman W.C."/>
        </authorList>
    </citation>
    <scope>NUCLEOTIDE SEQUENCE [LARGE SCALE GENOMIC DNA]</scope>
    <source>
        <strain evidence="1 2">1710a</strain>
    </source>
</reference>
<gene>
    <name evidence="1" type="ORF">BURPS1710A_A0472</name>
</gene>
<proteinExistence type="predicted"/>
<dbReference type="HOGENOM" id="CLU_3165584_0_0_4"/>
<organism evidence="1 2">
    <name type="scientific">Burkholderia pseudomallei 1710a</name>
    <dbReference type="NCBI Taxonomy" id="320371"/>
    <lineage>
        <taxon>Bacteria</taxon>
        <taxon>Pseudomonadati</taxon>
        <taxon>Pseudomonadota</taxon>
        <taxon>Betaproteobacteria</taxon>
        <taxon>Burkholderiales</taxon>
        <taxon>Burkholderiaceae</taxon>
        <taxon>Burkholderia</taxon>
        <taxon>pseudomallei group</taxon>
    </lineage>
</organism>